<keyword evidence="2" id="KW-0813">Transport</keyword>
<dbReference type="SUPFAM" id="SSF53335">
    <property type="entry name" value="S-adenosyl-L-methionine-dependent methyltransferases"/>
    <property type="match status" value="1"/>
</dbReference>
<feature type="transmembrane region" description="Helical" evidence="9">
    <location>
        <begin position="496"/>
        <end position="513"/>
    </location>
</feature>
<dbReference type="Gene3D" id="3.40.50.150">
    <property type="entry name" value="Vaccinia Virus protein VP39"/>
    <property type="match status" value="1"/>
</dbReference>
<keyword evidence="7 9" id="KW-0472">Membrane</keyword>
<dbReference type="GO" id="GO:0016020">
    <property type="term" value="C:membrane"/>
    <property type="evidence" value="ECO:0007669"/>
    <property type="project" value="UniProtKB-SubCell"/>
</dbReference>
<dbReference type="Pfam" id="PF00664">
    <property type="entry name" value="ABC_membrane"/>
    <property type="match status" value="2"/>
</dbReference>
<dbReference type="PROSITE" id="PS00211">
    <property type="entry name" value="ABC_TRANSPORTER_1"/>
    <property type="match status" value="2"/>
</dbReference>
<feature type="transmembrane region" description="Helical" evidence="9">
    <location>
        <begin position="100"/>
        <end position="121"/>
    </location>
</feature>
<feature type="compositionally biased region" description="Low complexity" evidence="8">
    <location>
        <begin position="2228"/>
        <end position="2246"/>
    </location>
</feature>
<dbReference type="GO" id="GO:0140359">
    <property type="term" value="F:ABC-type transporter activity"/>
    <property type="evidence" value="ECO:0007669"/>
    <property type="project" value="InterPro"/>
</dbReference>
<feature type="domain" description="ABC transmembrane type-1" evidence="11">
    <location>
        <begin position="320"/>
        <end position="635"/>
    </location>
</feature>
<protein>
    <submittedName>
        <fullName evidence="12">Uncharacterized protein</fullName>
    </submittedName>
</protein>
<reference evidence="12 13" key="1">
    <citation type="journal article" date="2018" name="Evol. Lett.">
        <title>Horizontal gene cluster transfer increased hallucinogenic mushroom diversity.</title>
        <authorList>
            <person name="Reynolds H.T."/>
            <person name="Vijayakumar V."/>
            <person name="Gluck-Thaler E."/>
            <person name="Korotkin H.B."/>
            <person name="Matheny P.B."/>
            <person name="Slot J.C."/>
        </authorList>
    </citation>
    <scope>NUCLEOTIDE SEQUENCE [LARGE SCALE GENOMIC DNA]</scope>
    <source>
        <strain evidence="12 13">SRW20</strain>
    </source>
</reference>
<feature type="transmembrane region" description="Helical" evidence="9">
    <location>
        <begin position="1110"/>
        <end position="1132"/>
    </location>
</feature>
<feature type="region of interest" description="Disordered" evidence="8">
    <location>
        <begin position="2276"/>
        <end position="2315"/>
    </location>
</feature>
<evidence type="ECO:0000313" key="13">
    <source>
        <dbReference type="Proteomes" id="UP000284706"/>
    </source>
</evidence>
<evidence type="ECO:0000256" key="4">
    <source>
        <dbReference type="ARBA" id="ARBA00022741"/>
    </source>
</evidence>
<dbReference type="CDD" id="cd18604">
    <property type="entry name" value="ABC_6TM_VMR1_D2_like"/>
    <property type="match status" value="1"/>
</dbReference>
<gene>
    <name evidence="12" type="ORF">CVT26_007987</name>
</gene>
<dbReference type="CDD" id="cd03250">
    <property type="entry name" value="ABCC_MRP_domain1"/>
    <property type="match status" value="1"/>
</dbReference>
<evidence type="ECO:0000256" key="6">
    <source>
        <dbReference type="ARBA" id="ARBA00022989"/>
    </source>
</evidence>
<feature type="region of interest" description="Disordered" evidence="8">
    <location>
        <begin position="657"/>
        <end position="678"/>
    </location>
</feature>
<feature type="region of interest" description="Disordered" evidence="8">
    <location>
        <begin position="694"/>
        <end position="725"/>
    </location>
</feature>
<dbReference type="InterPro" id="IPR003439">
    <property type="entry name" value="ABC_transporter-like_ATP-bd"/>
</dbReference>
<evidence type="ECO:0000256" key="9">
    <source>
        <dbReference type="SAM" id="Phobius"/>
    </source>
</evidence>
<dbReference type="PROSITE" id="PS50893">
    <property type="entry name" value="ABC_TRANSPORTER_2"/>
    <property type="match status" value="2"/>
</dbReference>
<organism evidence="12 13">
    <name type="scientific">Gymnopilus dilepis</name>
    <dbReference type="NCBI Taxonomy" id="231916"/>
    <lineage>
        <taxon>Eukaryota</taxon>
        <taxon>Fungi</taxon>
        <taxon>Dikarya</taxon>
        <taxon>Basidiomycota</taxon>
        <taxon>Agaricomycotina</taxon>
        <taxon>Agaricomycetes</taxon>
        <taxon>Agaricomycetidae</taxon>
        <taxon>Agaricales</taxon>
        <taxon>Agaricineae</taxon>
        <taxon>Hymenogastraceae</taxon>
        <taxon>Gymnopilus</taxon>
    </lineage>
</organism>
<feature type="transmembrane region" description="Helical" evidence="9">
    <location>
        <begin position="1244"/>
        <end position="1269"/>
    </location>
</feature>
<comment type="caution">
    <text evidence="12">The sequence shown here is derived from an EMBL/GenBank/DDBJ whole genome shotgun (WGS) entry which is preliminary data.</text>
</comment>
<evidence type="ECO:0000259" key="11">
    <source>
        <dbReference type="PROSITE" id="PS50929"/>
    </source>
</evidence>
<dbReference type="STRING" id="231916.A0A409WEQ3"/>
<accession>A0A409WEQ3</accession>
<dbReference type="Proteomes" id="UP000284706">
    <property type="component" value="Unassembled WGS sequence"/>
</dbReference>
<feature type="region of interest" description="Disordered" evidence="8">
    <location>
        <begin position="1485"/>
        <end position="1514"/>
    </location>
</feature>
<feature type="transmembrane region" description="Helical" evidence="9">
    <location>
        <begin position="1196"/>
        <end position="1223"/>
    </location>
</feature>
<keyword evidence="13" id="KW-1185">Reference proteome</keyword>
<name>A0A409WEQ3_9AGAR</name>
<comment type="subcellular location">
    <subcellularLocation>
        <location evidence="1">Membrane</location>
    </subcellularLocation>
</comment>
<feature type="domain" description="ABC transporter" evidence="10">
    <location>
        <begin position="1345"/>
        <end position="1629"/>
    </location>
</feature>
<dbReference type="InterPro" id="IPR017871">
    <property type="entry name" value="ABC_transporter-like_CS"/>
</dbReference>
<feature type="transmembrane region" description="Helical" evidence="9">
    <location>
        <begin position="576"/>
        <end position="598"/>
    </location>
</feature>
<keyword evidence="4" id="KW-0547">Nucleotide-binding</keyword>
<dbReference type="Gene3D" id="1.20.1560.10">
    <property type="entry name" value="ABC transporter type 1, transmembrane domain"/>
    <property type="match status" value="3"/>
</dbReference>
<dbReference type="GO" id="GO:0016887">
    <property type="term" value="F:ATP hydrolysis activity"/>
    <property type="evidence" value="ECO:0007669"/>
    <property type="project" value="InterPro"/>
</dbReference>
<dbReference type="SUPFAM" id="SSF52540">
    <property type="entry name" value="P-loop containing nucleoside triphosphate hydrolases"/>
    <property type="match status" value="2"/>
</dbReference>
<dbReference type="PANTHER" id="PTHR24223">
    <property type="entry name" value="ATP-BINDING CASSETTE SUB-FAMILY C"/>
    <property type="match status" value="1"/>
</dbReference>
<feature type="transmembrane region" description="Helical" evidence="9">
    <location>
        <begin position="604"/>
        <end position="623"/>
    </location>
</feature>
<keyword evidence="3 9" id="KW-0812">Transmembrane</keyword>
<feature type="compositionally biased region" description="Basic and acidic residues" evidence="8">
    <location>
        <begin position="1496"/>
        <end position="1505"/>
    </location>
</feature>
<evidence type="ECO:0000256" key="1">
    <source>
        <dbReference type="ARBA" id="ARBA00004370"/>
    </source>
</evidence>
<feature type="transmembrane region" description="Helical" evidence="9">
    <location>
        <begin position="1275"/>
        <end position="1296"/>
    </location>
</feature>
<dbReference type="PROSITE" id="PS50929">
    <property type="entry name" value="ABC_TM1F"/>
    <property type="match status" value="2"/>
</dbReference>
<dbReference type="SMART" id="SM00382">
    <property type="entry name" value="AAA"/>
    <property type="match status" value="2"/>
</dbReference>
<keyword evidence="6 9" id="KW-1133">Transmembrane helix</keyword>
<dbReference type="GO" id="GO:0005524">
    <property type="term" value="F:ATP binding"/>
    <property type="evidence" value="ECO:0007669"/>
    <property type="project" value="UniProtKB-KW"/>
</dbReference>
<feature type="domain" description="ABC transmembrane type-1" evidence="11">
    <location>
        <begin position="1090"/>
        <end position="1223"/>
    </location>
</feature>
<dbReference type="Gene3D" id="3.40.50.300">
    <property type="entry name" value="P-loop containing nucleotide triphosphate hydrolases"/>
    <property type="match status" value="2"/>
</dbReference>
<evidence type="ECO:0000256" key="2">
    <source>
        <dbReference type="ARBA" id="ARBA00022448"/>
    </source>
</evidence>
<dbReference type="PANTHER" id="PTHR24223:SF415">
    <property type="entry name" value="FI20190P1"/>
    <property type="match status" value="1"/>
</dbReference>
<dbReference type="CDD" id="cd18596">
    <property type="entry name" value="ABC_6TM_VMR1_D1_like"/>
    <property type="match status" value="1"/>
</dbReference>
<dbReference type="InParanoid" id="A0A409WEQ3"/>
<dbReference type="Pfam" id="PF00005">
    <property type="entry name" value="ABC_tran"/>
    <property type="match status" value="2"/>
</dbReference>
<feature type="region of interest" description="Disordered" evidence="8">
    <location>
        <begin position="421"/>
        <end position="442"/>
    </location>
</feature>
<evidence type="ECO:0000313" key="12">
    <source>
        <dbReference type="EMBL" id="PPQ76941.1"/>
    </source>
</evidence>
<feature type="domain" description="ABC transporter" evidence="10">
    <location>
        <begin position="721"/>
        <end position="956"/>
    </location>
</feature>
<dbReference type="InterPro" id="IPR050173">
    <property type="entry name" value="ABC_transporter_C-like"/>
</dbReference>
<feature type="transmembrane region" description="Helical" evidence="9">
    <location>
        <begin position="157"/>
        <end position="179"/>
    </location>
</feature>
<feature type="compositionally biased region" description="Pro residues" evidence="8">
    <location>
        <begin position="2184"/>
        <end position="2198"/>
    </location>
</feature>
<evidence type="ECO:0000256" key="8">
    <source>
        <dbReference type="SAM" id="MobiDB-lite"/>
    </source>
</evidence>
<evidence type="ECO:0000256" key="3">
    <source>
        <dbReference type="ARBA" id="ARBA00022692"/>
    </source>
</evidence>
<evidence type="ECO:0000256" key="5">
    <source>
        <dbReference type="ARBA" id="ARBA00022840"/>
    </source>
</evidence>
<keyword evidence="5" id="KW-0067">ATP-binding</keyword>
<dbReference type="InterPro" id="IPR029063">
    <property type="entry name" value="SAM-dependent_MTases_sf"/>
</dbReference>
<feature type="transmembrane region" description="Helical" evidence="9">
    <location>
        <begin position="20"/>
        <end position="38"/>
    </location>
</feature>
<sequence length="2348" mass="258531">MKLCGDAGFFDLNNACVRASWSAIVPAGLVFLFCLGLLPQPWPVRSLLKLVGTPFQSFLTVQEAEALEASSVDHSFSSDESIEDVASQSVSTTPLWRTSALVVIGLLETVAWVGFGAYQLSTSNSNVGSGILSFLLAITWLYTVIRSIARPPSTAPYDLFTIYLLLFAAAVLGLGGIIYDHSVAVLPLPSLWTLIGMVGNLFGVVSLLSIVVNIPRAIPGSKMDPKEIGTSISPEDYATIWQWLSFSWIYPLIKKVHDGLLPLTMLLTRCLQGRDTTLHEKDVWNLSLTMRSRPLFVKFNSIRHSTLLRRILTANSRDLILDFIFSMMSVAFNYANPFFLKRILDAIDNKNPTRESKAKAYIYAFLAFLSTLLKAQADAQHLYFGRRASIRIRSELMAAIYDKALKRKDFSGAVDKEKLKDGTKDSNGKKGGKGKNKGDANDPKAGADIGKIVNLMSIDANRVSRVAASIYNMYSAPVEIAIACVFLYQLLGFNAFAGFLVLILVWPLNNLLVRRAVKIHKGVMTASDKRMGVLNELIGAIKFIKYFAWEERWIDRTLEAREAELKWIIKARLNNIMLGFMLSLAPIFVSVLTFTVYILNGNELTISTAFTSIALFGMVRAPLRVLPQWVVQILQAGVAVDRIAVYLEEEEVTEQVSVLKRDRSGPPPDTSEDGELGLEDATLRWNEVQIKTNKEGKSTAKKAAPSSSDIISVNGESDDGTSDRTVREAGDRPVFELKDVSVRFPPGKMTLVTGPTASGKSALLMAVLGEMSLLSGRIVLSKDPLRVDENGFMHCISYAAQHPWLRHQSIKENILFGYPYDEERYNAVVECCALRPDLEVLEDGDATEIGARGVNLSGGQKARVALARAVYARTKYVLLDDPLSAVDSHTARFLFDRLLCGPLLADRTVVLVTHHVELVLPGAHYFVRMLDGRIDTQGTVASLRSQGILEIVGYDAISESKRQENIETEVVGAEKDVLSESNTVQKTKKVRKLILDEHRETGGVKWSIYKSYLKASSYWIWGVLACIVIINQFLGLAEKLWVRTWGEAYRNESAAAFTQLYPSVYQDDGHLPLGGLPTMTYAIGNKNPPQNVTTILSFKPDWPNAAEHPFFYIGIYTAICITSALVTLISVASQYTGALRASRILFRRLLVSIVRATFRFHDTTPTGRILNRFGKDIETIDSSLASSLQAVNTSMAGFLVAILTVAVVFPYFVIPAFLIGLAYRELAIGYLHTGRDMWYTFWMINRWLLLNFDSMGAVIILLTMVFSIGTLEDDAGLAAVCITSAMSFTFSVYWTCRYWTTLELDLNSVERVVEYLEVPQEPPAVIESNRPPAYWPSSSNVKDLLVIEDLQVKYAPELPAVLSGISFTLKAGERVGLLGRTGKWRSTISHILLTEISGSGKSTLATSIMRFVDPSKGKIMIDGLDISMIGIYDLRSRLTFIPQDATLFSGSLRDNLDPFSECNVLRFYRDMTRVHLIAEASDSASGSQIADSSDPESAHATDRSDSASTATTTVDTKASISLETQVSAGGTNFSQGQRQLIAMARALLRRSSIIILDEATSSIDFATDAKIQTTIREEFTSSLLLTEPSLYHLSGDNLAFFKEQTGIQDEAELKRHVFDVQAKAYEIYGYPCIRHFTFLNTGMAQLPGYKQALALLEKDNDAILLEVGCCLGVDLRKAVADGWPVANVIGSDLYQAFWDLGHLLFKSSPQSFPAGPKKDLPLPALKELRCLSPLLGSVSAIHATCFFHLFSEEQQRELARRLLSLLKPRAGSLIFGLHCGLEKMGFFRIGNTDIFCHSPESWKKLWIEVFSEAGYGAEQVQVDAEVVALEAPSIIAPVDEAPVMKLVKILPIVLSSRNSAVSASLVRDRKQLAMCGGRAQRRLQDTGGDNKKKLASIRQTVATEMFATLSDREKQSWQEQVEVEHEAEVAEWEHKVNGPPSADPLERQRCINSLVKFAMPILDGIREATGWNCSLIAGGPEPASEGHLKILSMHSGTTVGDYKMNFGRADHVRYDRNVVPVYADFLRKCYSPEECRARALSPGAKREPVDPLELQVAGASVHTVSEYATPTPLPYIATFQPFDLASTSYPPANARPCRNFLSNSSGAESQLQRFSQESACNSAFQNPRLQQVAVLTPTPLVHDTVASNPAIELSRQSPIPRLLSQSPSLDPCAQSREASSSPHLPSPEPPSHPQPPAMFPQSQLHLLNQPPPTMPAGNWVPQPKAHDSPPSSCTSASSPLHSPSAPNTAVQEAVPVTNDPYPSLPPFKSILCPAVPPSNHLSVPGPASKATDDDLPPQPASTVLSKRKRSEDDVGDRLATLKRQKSSKLLEWFSMSWDLFGPEGLGEE</sequence>
<dbReference type="OrthoDB" id="6500128at2759"/>
<dbReference type="EMBL" id="NHYE01005101">
    <property type="protein sequence ID" value="PPQ76941.1"/>
    <property type="molecule type" value="Genomic_DNA"/>
</dbReference>
<dbReference type="InterPro" id="IPR003593">
    <property type="entry name" value="AAA+_ATPase"/>
</dbReference>
<feature type="transmembrane region" description="Helical" evidence="9">
    <location>
        <begin position="191"/>
        <end position="214"/>
    </location>
</feature>
<evidence type="ECO:0000256" key="7">
    <source>
        <dbReference type="ARBA" id="ARBA00023136"/>
    </source>
</evidence>
<proteinExistence type="predicted"/>
<feature type="transmembrane region" description="Helical" evidence="9">
    <location>
        <begin position="1018"/>
        <end position="1037"/>
    </location>
</feature>
<evidence type="ECO:0000259" key="10">
    <source>
        <dbReference type="PROSITE" id="PS50893"/>
    </source>
</evidence>
<dbReference type="InterPro" id="IPR027417">
    <property type="entry name" value="P-loop_NTPase"/>
</dbReference>
<feature type="region of interest" description="Disordered" evidence="8">
    <location>
        <begin position="2152"/>
        <end position="2259"/>
    </location>
</feature>
<dbReference type="InterPro" id="IPR011527">
    <property type="entry name" value="ABC1_TM_dom"/>
</dbReference>
<dbReference type="SUPFAM" id="SSF90123">
    <property type="entry name" value="ABC transporter transmembrane region"/>
    <property type="match status" value="2"/>
</dbReference>
<feature type="transmembrane region" description="Helical" evidence="9">
    <location>
        <begin position="127"/>
        <end position="145"/>
    </location>
</feature>
<dbReference type="InterPro" id="IPR036640">
    <property type="entry name" value="ABC1_TM_sf"/>
</dbReference>